<dbReference type="KEGG" id="ppet:C9I82_166"/>
<dbReference type="GO" id="GO:0003688">
    <property type="term" value="F:DNA replication origin binding"/>
    <property type="evidence" value="ECO:0007669"/>
    <property type="project" value="UniProtKB-UniRule"/>
</dbReference>
<dbReference type="SMART" id="SM00760">
    <property type="entry name" value="Bac_DnaA_C"/>
    <property type="match status" value="1"/>
</dbReference>
<dbReference type="PANTHER" id="PTHR30050:SF2">
    <property type="entry name" value="CHROMOSOMAL REPLICATION INITIATOR PROTEIN DNAA"/>
    <property type="match status" value="1"/>
</dbReference>
<gene>
    <name evidence="8" type="primary">dnaA</name>
    <name evidence="13" type="ORF">C9I82_166</name>
</gene>
<dbReference type="InterPro" id="IPR001957">
    <property type="entry name" value="Chromosome_initiator_DnaA"/>
</dbReference>
<comment type="similarity">
    <text evidence="1 8 10">Belongs to the DnaA family.</text>
</comment>
<feature type="domain" description="AAA+ ATPase" evidence="11">
    <location>
        <begin position="41"/>
        <end position="174"/>
    </location>
</feature>
<dbReference type="CDD" id="cd06571">
    <property type="entry name" value="Bac_DnaA_C"/>
    <property type="match status" value="1"/>
</dbReference>
<dbReference type="Gene3D" id="1.10.8.60">
    <property type="match status" value="1"/>
</dbReference>
<dbReference type="Proteomes" id="UP000256856">
    <property type="component" value="Chromosome"/>
</dbReference>
<dbReference type="CDD" id="cd00009">
    <property type="entry name" value="AAA"/>
    <property type="match status" value="1"/>
</dbReference>
<accession>A0A346DZI2</accession>
<dbReference type="GO" id="GO:0005737">
    <property type="term" value="C:cytoplasm"/>
    <property type="evidence" value="ECO:0007669"/>
    <property type="project" value="UniProtKB-SubCell"/>
</dbReference>
<dbReference type="InterPro" id="IPR020591">
    <property type="entry name" value="Chromosome_initiator_DnaA-like"/>
</dbReference>
<sequence>MNSIYKSNINKKYKFKNFIEGKSNKFVKTLIFQIAENLDKKYNPLFIYGPTGVGKTHLLNAIGNKIISKNNNIKVVYVNSERFVQYMVMALKNNKIDNFKKYYRSVNVLLLDDIQFFANKKRSQEEFFHTFNSLLEDKQQIILTSDKHPKALKGLKNKLISRFECGLTMFIKPPDLKTRIKIIIRKTKKNNIILSDKTAEFIAKYIKTNVREIEGALNRIIAKSNFKKSKITINFVKNVLKDIIFKDNKLITIKKIQKTIAKYYKIKINDMISKCKIKSITIPRQIAMIVAKKLTNYSLSKIGNSFGGRDHTTVLYACKKIKKLCRENYSLEEDLNKIIKKLSS</sequence>
<feature type="binding site" evidence="8">
    <location>
        <position position="55"/>
    </location>
    <ligand>
        <name>ATP</name>
        <dbReference type="ChEBI" id="CHEBI:30616"/>
    </ligand>
</feature>
<feature type="binding site" evidence="8">
    <location>
        <position position="52"/>
    </location>
    <ligand>
        <name>ATP</name>
        <dbReference type="ChEBI" id="CHEBI:30616"/>
    </ligand>
</feature>
<dbReference type="NCBIfam" id="TIGR00362">
    <property type="entry name" value="DnaA"/>
    <property type="match status" value="1"/>
</dbReference>
<keyword evidence="5 8" id="KW-0067">ATP-binding</keyword>
<dbReference type="SUPFAM" id="SSF52540">
    <property type="entry name" value="P-loop containing nucleoside triphosphate hydrolases"/>
    <property type="match status" value="1"/>
</dbReference>
<dbReference type="GO" id="GO:0006270">
    <property type="term" value="P:DNA replication initiation"/>
    <property type="evidence" value="ECO:0007669"/>
    <property type="project" value="UniProtKB-UniRule"/>
</dbReference>
<comment type="subcellular location">
    <subcellularLocation>
        <location evidence="8">Cytoplasm</location>
    </subcellularLocation>
</comment>
<dbReference type="InterPro" id="IPR013317">
    <property type="entry name" value="DnaA_dom"/>
</dbReference>
<evidence type="ECO:0000259" key="11">
    <source>
        <dbReference type="SMART" id="SM00382"/>
    </source>
</evidence>
<dbReference type="PRINTS" id="PR00051">
    <property type="entry name" value="DNAA"/>
</dbReference>
<dbReference type="SUPFAM" id="SSF48295">
    <property type="entry name" value="TrpR-like"/>
    <property type="match status" value="1"/>
</dbReference>
<dbReference type="Pfam" id="PF00308">
    <property type="entry name" value="Bac_DnaA"/>
    <property type="match status" value="1"/>
</dbReference>
<evidence type="ECO:0000256" key="5">
    <source>
        <dbReference type="ARBA" id="ARBA00022840"/>
    </source>
</evidence>
<dbReference type="RefSeq" id="WP_408607969.1">
    <property type="nucleotide sequence ID" value="NZ_CP028374.1"/>
</dbReference>
<evidence type="ECO:0000313" key="13">
    <source>
        <dbReference type="EMBL" id="AXN02137.1"/>
    </source>
</evidence>
<comment type="domain">
    <text evidence="8">Domain I is involved in oligomerization and binding regulators, domain II is flexibile and of varying length in different bacteria, domain III forms the AAA+ region, while domain IV binds dsDNA.</text>
</comment>
<evidence type="ECO:0000256" key="9">
    <source>
        <dbReference type="NCBIfam" id="TIGR00362"/>
    </source>
</evidence>
<dbReference type="InterPro" id="IPR003593">
    <property type="entry name" value="AAA+_ATPase"/>
</dbReference>
<comment type="function">
    <text evidence="8">Plays an essential role in the initiation and regulation of chromosomal replication. ATP-DnaA binds to the origin of replication (oriC) to initiate formation of the DNA replication initiation complex once per cell cycle. Binds the DnaA box (a 9 base pair repeat at the origin) and separates the double-stranded (ds)DNA. Forms a right-handed helical filament on oriC DNA; dsDNA binds to the exterior of the filament while single-stranded (ss)DNA is stabiized in the filament's interior. The ATP-DnaA-oriC complex binds and stabilizes one strand of the AT-rich DNA unwinding element (DUE), permitting loading of DNA polymerase. After initiation quickly degrades to an ADP-DnaA complex that is not apt for DNA replication. Binds acidic phospholipids.</text>
</comment>
<dbReference type="InterPro" id="IPR018312">
    <property type="entry name" value="Chromosome_initiator_DnaA_CS"/>
</dbReference>
<dbReference type="GO" id="GO:0005524">
    <property type="term" value="F:ATP binding"/>
    <property type="evidence" value="ECO:0007669"/>
    <property type="project" value="UniProtKB-UniRule"/>
</dbReference>
<feature type="binding site" evidence="8">
    <location>
        <position position="56"/>
    </location>
    <ligand>
        <name>ATP</name>
        <dbReference type="ChEBI" id="CHEBI:30616"/>
    </ligand>
</feature>
<dbReference type="GO" id="GO:0008289">
    <property type="term" value="F:lipid binding"/>
    <property type="evidence" value="ECO:0007669"/>
    <property type="project" value="UniProtKB-KW"/>
</dbReference>
<evidence type="ECO:0000256" key="4">
    <source>
        <dbReference type="ARBA" id="ARBA00022741"/>
    </source>
</evidence>
<dbReference type="SMART" id="SM00382">
    <property type="entry name" value="AAA"/>
    <property type="match status" value="1"/>
</dbReference>
<evidence type="ECO:0000259" key="12">
    <source>
        <dbReference type="SMART" id="SM00760"/>
    </source>
</evidence>
<dbReference type="AlphaFoldDB" id="A0A346DZI2"/>
<proteinExistence type="inferred from homology"/>
<evidence type="ECO:0000256" key="8">
    <source>
        <dbReference type="HAMAP-Rule" id="MF_00377"/>
    </source>
</evidence>
<keyword evidence="6 8" id="KW-0446">Lipid-binding</keyword>
<evidence type="ECO:0000256" key="6">
    <source>
        <dbReference type="ARBA" id="ARBA00023121"/>
    </source>
</evidence>
<dbReference type="FunFam" id="3.40.50.300:FF:000668">
    <property type="entry name" value="Chromosomal replication initiator protein DnaA"/>
    <property type="match status" value="1"/>
</dbReference>
<dbReference type="InterPro" id="IPR010921">
    <property type="entry name" value="Trp_repressor/repl_initiator"/>
</dbReference>
<evidence type="ECO:0000313" key="14">
    <source>
        <dbReference type="Proteomes" id="UP000256856"/>
    </source>
</evidence>
<feature type="binding site" evidence="8">
    <location>
        <position position="54"/>
    </location>
    <ligand>
        <name>ATP</name>
        <dbReference type="ChEBI" id="CHEBI:30616"/>
    </ligand>
</feature>
<keyword evidence="3 8" id="KW-0235">DNA replication</keyword>
<evidence type="ECO:0000256" key="10">
    <source>
        <dbReference type="RuleBase" id="RU004227"/>
    </source>
</evidence>
<evidence type="ECO:0000256" key="7">
    <source>
        <dbReference type="ARBA" id="ARBA00023125"/>
    </source>
</evidence>
<evidence type="ECO:0000256" key="3">
    <source>
        <dbReference type="ARBA" id="ARBA00022705"/>
    </source>
</evidence>
<dbReference type="PROSITE" id="PS01008">
    <property type="entry name" value="DNAA"/>
    <property type="match status" value="1"/>
</dbReference>
<dbReference type="EMBL" id="CP028374">
    <property type="protein sequence ID" value="AXN02137.1"/>
    <property type="molecule type" value="Genomic_DNA"/>
</dbReference>
<feature type="region of interest" description="Domain I, interacts with DnaA modulators" evidence="8">
    <location>
        <begin position="1"/>
        <end position="6"/>
    </location>
</feature>
<name>A0A346DZI2_9ENTR</name>
<feature type="region of interest" description="Domain III, AAA+ region" evidence="8">
    <location>
        <begin position="8"/>
        <end position="224"/>
    </location>
</feature>
<dbReference type="PANTHER" id="PTHR30050">
    <property type="entry name" value="CHROMOSOMAL REPLICATION INITIATOR PROTEIN DNAA"/>
    <property type="match status" value="1"/>
</dbReference>
<comment type="subunit">
    <text evidence="8">Oligomerizes as a right-handed, spiral filament on DNA at oriC.</text>
</comment>
<organism evidence="13 14">
    <name type="scientific">Candidatus Purcelliella pentastirinorum</name>
    <dbReference type="NCBI Taxonomy" id="472834"/>
    <lineage>
        <taxon>Bacteria</taxon>
        <taxon>Pseudomonadati</taxon>
        <taxon>Pseudomonadota</taxon>
        <taxon>Gammaproteobacteria</taxon>
        <taxon>Enterobacterales</taxon>
        <taxon>Enterobacteriaceae</taxon>
        <taxon>Candidatus Purcelliella</taxon>
    </lineage>
</organism>
<comment type="caution">
    <text evidence="8">Lacks conserved residue(s) required for the propagation of feature annotation.</text>
</comment>
<dbReference type="Gene3D" id="1.10.1750.10">
    <property type="match status" value="1"/>
</dbReference>
<dbReference type="GO" id="GO:0006275">
    <property type="term" value="P:regulation of DNA replication"/>
    <property type="evidence" value="ECO:0007669"/>
    <property type="project" value="UniProtKB-UniRule"/>
</dbReference>
<keyword evidence="14" id="KW-1185">Reference proteome</keyword>
<reference evidence="13 14" key="1">
    <citation type="submission" date="2018-03" db="EMBL/GenBank/DDBJ databases">
        <title>A parallel universe: an anciently diverged bacterial symbiosis in a Hawaiian planthopper (Hemiptera: Cixiidae) reveals rearranged nutritional responsibilities.</title>
        <authorList>
            <person name="Bennett G."/>
            <person name="Mao M."/>
        </authorList>
    </citation>
    <scope>NUCLEOTIDE SEQUENCE [LARGE SCALE GENOMIC DNA]</scope>
    <source>
        <strain evidence="13 14">OLIH</strain>
    </source>
</reference>
<feature type="region of interest" description="Domain IV, binds dsDNA" evidence="8">
    <location>
        <begin position="225"/>
        <end position="344"/>
    </location>
</feature>
<feature type="domain" description="Chromosomal replication initiator DnaA C-terminal" evidence="12">
    <location>
        <begin position="252"/>
        <end position="321"/>
    </location>
</feature>
<keyword evidence="2 8" id="KW-0963">Cytoplasm</keyword>
<evidence type="ECO:0000256" key="2">
    <source>
        <dbReference type="ARBA" id="ARBA00022490"/>
    </source>
</evidence>
<protein>
    <recommendedName>
        <fullName evidence="8 9">Chromosomal replication initiator protein DnaA</fullName>
    </recommendedName>
</protein>
<dbReference type="InterPro" id="IPR013159">
    <property type="entry name" value="DnaA_C"/>
</dbReference>
<dbReference type="InterPro" id="IPR027417">
    <property type="entry name" value="P-loop_NTPase"/>
</dbReference>
<dbReference type="GO" id="GO:0005886">
    <property type="term" value="C:plasma membrane"/>
    <property type="evidence" value="ECO:0007669"/>
    <property type="project" value="TreeGrafter"/>
</dbReference>
<dbReference type="Pfam" id="PF08299">
    <property type="entry name" value="Bac_DnaA_C"/>
    <property type="match status" value="1"/>
</dbReference>
<dbReference type="Gene3D" id="3.40.50.300">
    <property type="entry name" value="P-loop containing nucleotide triphosphate hydrolases"/>
    <property type="match status" value="1"/>
</dbReference>
<keyword evidence="7 8" id="KW-0238">DNA-binding</keyword>
<dbReference type="HAMAP" id="MF_00377">
    <property type="entry name" value="DnaA_bact"/>
    <property type="match status" value="1"/>
</dbReference>
<keyword evidence="4 8" id="KW-0547">Nucleotide-binding</keyword>
<evidence type="ECO:0000256" key="1">
    <source>
        <dbReference type="ARBA" id="ARBA00006583"/>
    </source>
</evidence>